<dbReference type="Pfam" id="PF10607">
    <property type="entry name" value="CTLH"/>
    <property type="match status" value="2"/>
</dbReference>
<dbReference type="STRING" id="7375.A0A0L0BRF3"/>
<gene>
    <name evidence="5" type="ORF">FF38_03213</name>
</gene>
<feature type="domain" description="B30.2/SPRY" evidence="3">
    <location>
        <begin position="595"/>
        <end position="782"/>
    </location>
</feature>
<dbReference type="FunFam" id="2.60.120.920:FF:000011">
    <property type="entry name" value="RAN binding protein 10"/>
    <property type="match status" value="1"/>
</dbReference>
<feature type="region of interest" description="Disordered" evidence="2">
    <location>
        <begin position="286"/>
        <end position="361"/>
    </location>
</feature>
<dbReference type="SMART" id="SM00757">
    <property type="entry name" value="CRA"/>
    <property type="match status" value="1"/>
</dbReference>
<dbReference type="SMART" id="SM00449">
    <property type="entry name" value="SPRY"/>
    <property type="match status" value="1"/>
</dbReference>
<accession>A0A0L0BRF3</accession>
<feature type="domain" description="CTLH" evidence="4">
    <location>
        <begin position="853"/>
        <end position="910"/>
    </location>
</feature>
<dbReference type="SMART" id="SM00668">
    <property type="entry name" value="CTLH"/>
    <property type="match status" value="1"/>
</dbReference>
<feature type="region of interest" description="Disordered" evidence="2">
    <location>
        <begin position="254"/>
        <end position="274"/>
    </location>
</feature>
<evidence type="ECO:0000259" key="4">
    <source>
        <dbReference type="PROSITE" id="PS50897"/>
    </source>
</evidence>
<dbReference type="EMBL" id="JRES01001578">
    <property type="protein sequence ID" value="KNC21799.1"/>
    <property type="molecule type" value="Genomic_DNA"/>
</dbReference>
<proteinExistence type="inferred from homology"/>
<evidence type="ECO:0000313" key="5">
    <source>
        <dbReference type="EMBL" id="KNC21799.1"/>
    </source>
</evidence>
<evidence type="ECO:0000313" key="6">
    <source>
        <dbReference type="Proteomes" id="UP000037069"/>
    </source>
</evidence>
<comment type="similarity">
    <text evidence="1">Belongs to the RANBP9/10 family.</text>
</comment>
<feature type="region of interest" description="Disordered" evidence="2">
    <location>
        <begin position="1"/>
        <end position="106"/>
    </location>
</feature>
<dbReference type="OMA" id="NDIKTHS"/>
<feature type="region of interest" description="Disordered" evidence="2">
    <location>
        <begin position="537"/>
        <end position="590"/>
    </location>
</feature>
<dbReference type="Proteomes" id="UP000037069">
    <property type="component" value="Unassembled WGS sequence"/>
</dbReference>
<feature type="compositionally biased region" description="Low complexity" evidence="2">
    <location>
        <begin position="286"/>
        <end position="356"/>
    </location>
</feature>
<feature type="compositionally biased region" description="Acidic residues" evidence="2">
    <location>
        <begin position="420"/>
        <end position="431"/>
    </location>
</feature>
<feature type="compositionally biased region" description="Acidic residues" evidence="2">
    <location>
        <begin position="44"/>
        <end position="63"/>
    </location>
</feature>
<dbReference type="SUPFAM" id="SSF49899">
    <property type="entry name" value="Concanavalin A-like lectins/glucanases"/>
    <property type="match status" value="1"/>
</dbReference>
<evidence type="ECO:0000256" key="1">
    <source>
        <dbReference type="ARBA" id="ARBA00006535"/>
    </source>
</evidence>
<feature type="compositionally biased region" description="Low complexity" evidence="2">
    <location>
        <begin position="459"/>
        <end position="480"/>
    </location>
</feature>
<dbReference type="AlphaFoldDB" id="A0A0L0BRF3"/>
<dbReference type="PROSITE" id="PS50896">
    <property type="entry name" value="LISH"/>
    <property type="match status" value="1"/>
</dbReference>
<dbReference type="InterPro" id="IPR035782">
    <property type="entry name" value="SPRY_RanBP9/10"/>
</dbReference>
<dbReference type="InterPro" id="IPR006595">
    <property type="entry name" value="CTLH_C"/>
</dbReference>
<feature type="compositionally biased region" description="Low complexity" evidence="2">
    <location>
        <begin position="71"/>
        <end position="106"/>
    </location>
</feature>
<evidence type="ECO:0000259" key="3">
    <source>
        <dbReference type="PROSITE" id="PS50188"/>
    </source>
</evidence>
<comment type="caution">
    <text evidence="5">The sequence shown here is derived from an EMBL/GenBank/DDBJ whole genome shotgun (WGS) entry which is preliminary data.</text>
</comment>
<dbReference type="InterPro" id="IPR013320">
    <property type="entry name" value="ConA-like_dom_sf"/>
</dbReference>
<organism evidence="5 6">
    <name type="scientific">Lucilia cuprina</name>
    <name type="common">Green bottle fly</name>
    <name type="synonym">Australian sheep blowfly</name>
    <dbReference type="NCBI Taxonomy" id="7375"/>
    <lineage>
        <taxon>Eukaryota</taxon>
        <taxon>Metazoa</taxon>
        <taxon>Ecdysozoa</taxon>
        <taxon>Arthropoda</taxon>
        <taxon>Hexapoda</taxon>
        <taxon>Insecta</taxon>
        <taxon>Pterygota</taxon>
        <taxon>Neoptera</taxon>
        <taxon>Endopterygota</taxon>
        <taxon>Diptera</taxon>
        <taxon>Brachycera</taxon>
        <taxon>Muscomorpha</taxon>
        <taxon>Oestroidea</taxon>
        <taxon>Calliphoridae</taxon>
        <taxon>Luciliinae</taxon>
        <taxon>Lucilia</taxon>
    </lineage>
</organism>
<dbReference type="InterPro" id="IPR050618">
    <property type="entry name" value="Ubq-SigPath_Reg"/>
</dbReference>
<name>A0A0L0BRF3_LUCCU</name>
<feature type="region of interest" description="Disordered" evidence="2">
    <location>
        <begin position="942"/>
        <end position="968"/>
    </location>
</feature>
<feature type="region of interest" description="Disordered" evidence="2">
    <location>
        <begin position="403"/>
        <end position="514"/>
    </location>
</feature>
<dbReference type="InterPro" id="IPR013144">
    <property type="entry name" value="CRA_dom"/>
</dbReference>
<keyword evidence="6" id="KW-1185">Reference proteome</keyword>
<feature type="compositionally biased region" description="Basic and acidic residues" evidence="2">
    <location>
        <begin position="501"/>
        <end position="514"/>
    </location>
</feature>
<dbReference type="PROSITE" id="PS50897">
    <property type="entry name" value="CTLH"/>
    <property type="match status" value="1"/>
</dbReference>
<feature type="compositionally biased region" description="Low complexity" evidence="2">
    <location>
        <begin position="950"/>
        <end position="968"/>
    </location>
</feature>
<dbReference type="InterPro" id="IPR024964">
    <property type="entry name" value="CTLH/CRA"/>
</dbReference>
<dbReference type="CDD" id="cd12909">
    <property type="entry name" value="SPRY_RanBP9_10"/>
    <property type="match status" value="1"/>
</dbReference>
<feature type="compositionally biased region" description="Low complexity" evidence="2">
    <location>
        <begin position="254"/>
        <end position="272"/>
    </location>
</feature>
<dbReference type="Pfam" id="PF00622">
    <property type="entry name" value="SPRY"/>
    <property type="match status" value="1"/>
</dbReference>
<protein>
    <submittedName>
        <fullName evidence="5">Putative Ran-binding proteins 9/10</fullName>
    </submittedName>
</protein>
<dbReference type="OrthoDB" id="25503at2759"/>
<feature type="compositionally biased region" description="Polar residues" evidence="2">
    <location>
        <begin position="537"/>
        <end position="555"/>
    </location>
</feature>
<dbReference type="PANTHER" id="PTHR12864">
    <property type="entry name" value="RAN BINDING PROTEIN 9-RELATED"/>
    <property type="match status" value="1"/>
</dbReference>
<dbReference type="PROSITE" id="PS50188">
    <property type="entry name" value="B302_SPRY"/>
    <property type="match status" value="1"/>
</dbReference>
<dbReference type="InterPro" id="IPR003877">
    <property type="entry name" value="SPRY_dom"/>
</dbReference>
<feature type="compositionally biased region" description="Low complexity" evidence="2">
    <location>
        <begin position="11"/>
        <end position="29"/>
    </location>
</feature>
<dbReference type="Gene3D" id="2.60.120.920">
    <property type="match status" value="1"/>
</dbReference>
<dbReference type="InterPro" id="IPR043136">
    <property type="entry name" value="B30.2/SPRY_sf"/>
</dbReference>
<evidence type="ECO:0000256" key="2">
    <source>
        <dbReference type="SAM" id="MobiDB-lite"/>
    </source>
</evidence>
<dbReference type="InterPro" id="IPR001870">
    <property type="entry name" value="B30.2/SPRY"/>
</dbReference>
<feature type="compositionally biased region" description="Low complexity" evidence="2">
    <location>
        <begin position="487"/>
        <end position="500"/>
    </location>
</feature>
<reference evidence="5 6" key="1">
    <citation type="journal article" date="2015" name="Nat. Commun.">
        <title>Lucilia cuprina genome unlocks parasitic fly biology to underpin future interventions.</title>
        <authorList>
            <person name="Anstead C.A."/>
            <person name="Korhonen P.K."/>
            <person name="Young N.D."/>
            <person name="Hall R.S."/>
            <person name="Jex A.R."/>
            <person name="Murali S.C."/>
            <person name="Hughes D.S."/>
            <person name="Lee S.F."/>
            <person name="Perry T."/>
            <person name="Stroehlein A.J."/>
            <person name="Ansell B.R."/>
            <person name="Breugelmans B."/>
            <person name="Hofmann A."/>
            <person name="Qu J."/>
            <person name="Dugan S."/>
            <person name="Lee S.L."/>
            <person name="Chao H."/>
            <person name="Dinh H."/>
            <person name="Han Y."/>
            <person name="Doddapaneni H.V."/>
            <person name="Worley K.C."/>
            <person name="Muzny D.M."/>
            <person name="Ioannidis P."/>
            <person name="Waterhouse R.M."/>
            <person name="Zdobnov E.M."/>
            <person name="James P.J."/>
            <person name="Bagnall N.H."/>
            <person name="Kotze A.C."/>
            <person name="Gibbs R.A."/>
            <person name="Richards S."/>
            <person name="Batterham P."/>
            <person name="Gasser R.B."/>
        </authorList>
    </citation>
    <scope>NUCLEOTIDE SEQUENCE [LARGE SCALE GENOMIC DNA]</scope>
    <source>
        <strain evidence="5 6">LS</strain>
        <tissue evidence="5">Full body</tissue>
    </source>
</reference>
<dbReference type="InterPro" id="IPR006594">
    <property type="entry name" value="LisH"/>
</dbReference>
<sequence length="1232" mass="133081">MDSENDNDQPNSSSASASSSSSNNSSSSNLLGHLPMLPFMRSTDDDEQEADGEADGNDDDLNEEPMPLQPPVTVAMATAAQPASASVQQPTLAPITTTTSSSSSAITTAAATTTAASTSAGREEPMVGAEQLAVLTTSSSSASSLPPSSLSLASPSSSSSSFSATATSFAILPPSAFLPSANPSQVIFSPCLFNNPPFTSSNANSYSNNNFNDPPLVTTSPTTALSVQVVSSSSQIMNNTISLAISSPSSSAASSVTSSTSSSSSTTTSSSSLQTFHEIHPNLAQSQHQLQQQQLLHEQSPIPSTSFSYSSPQQQHQASLAPQAQSIQQPASSIESASSSSSATLQQQLAAGQSQQERGEQQLTAQINRNDIADTIDASAVIVQPLEANAERQQHPHLYPQEAANSGEEVEVEQRQNDIQLDDNDNNDFDVDLNLRNDDALATNQQQQQEQQSIPLDTSASGSAGPSSSGQQQQQQQQQTPQPPTTLPLLLQQQQQQQQTEESKHLPSYDHHYHNPREFHLHAHPYQHPCVYPYGYRTSSPTHNQQQQQSNGATLNNSNNNIMFGTSMSSDRNHGSSTSGGLGSGGIASSPNNQVVDRLKLLYPNVNENETPLPRCWSPHDKCLSIGLSQNNLRVHFKGVGKQSNDAASVRTAHPIPPACGIYYFEVKIISKGKNGYMGIGLTAQQFRMNRLPGWDKQSYGYHGDDGNSFSSSGHGQSYGPTFTTGDIIGCCVNFVDNTCFYTKNGIDLGIAFRDLPTKLYPTVGLQTPGEEVDANFGQEPFKFDQIEDMMKQMRGEIKAAIYDFPLRAEQGDPTTLLQKMVNSYLVHNGYSQTAEAFARQKTGQSQREDITSIRNRQKILKLVMSGKMGQAIEQTMRMYPGLLENNKNLWFMLKCRQFIEMINGSDIEYCPSSSTANKTTNTITTQTSAPNQTSVIQSTKLYQNGNGGANNSSNGSGTTDASTSTSTTGSLAVVDATAVTTNTTNNSCSTTQTAAIDTINIAQNLSHITVINTDNDIKTHSNLVEHCSTSNDSPTTISKSNNDNDYLNDVEMENNGHTTNGNVCKNGNTNNFNDSIDADEDMGKCIDLVTIKYLNINNKSFTDVDVLPSVRKYSHGIERILEFGKDLSQMGQQLEKENKMTDEERQMLEDAFSLIAYSNPWASPLGWQLCPTKRETVCRALNSAILESMNFSKWPPLEYCVAHANELLKVMAQASIGACAFVNIADVFPKN</sequence>